<evidence type="ECO:0000256" key="15">
    <source>
        <dbReference type="RuleBase" id="RU003515"/>
    </source>
</evidence>
<dbReference type="InterPro" id="IPR024567">
    <property type="entry name" value="RNase_HII/HIII_dom"/>
</dbReference>
<comment type="similarity">
    <text evidence="5 13 15">Belongs to the RNase HII family.</text>
</comment>
<evidence type="ECO:0000256" key="4">
    <source>
        <dbReference type="ARBA" id="ARBA00004496"/>
    </source>
</evidence>
<evidence type="ECO:0000256" key="5">
    <source>
        <dbReference type="ARBA" id="ARBA00007383"/>
    </source>
</evidence>
<keyword evidence="11 13" id="KW-0255">Endonuclease</keyword>
<reference evidence="17" key="1">
    <citation type="journal article" date="2020" name="mSystems">
        <title>Genome- and Community-Level Interaction Insights into Carbon Utilization and Element Cycling Functions of Hydrothermarchaeota in Hydrothermal Sediment.</title>
        <authorList>
            <person name="Zhou Z."/>
            <person name="Liu Y."/>
            <person name="Xu W."/>
            <person name="Pan J."/>
            <person name="Luo Z.H."/>
            <person name="Li M."/>
        </authorList>
    </citation>
    <scope>NUCLEOTIDE SEQUENCE [LARGE SCALE GENOMIC DNA]</scope>
    <source>
        <strain evidence="19">SpSt-10</strain>
        <strain evidence="18">SpSt-62</strain>
        <strain evidence="17">SpSt-97</strain>
    </source>
</reference>
<dbReference type="GO" id="GO:0043137">
    <property type="term" value="P:DNA replication, removal of RNA primer"/>
    <property type="evidence" value="ECO:0007669"/>
    <property type="project" value="TreeGrafter"/>
</dbReference>
<evidence type="ECO:0000256" key="13">
    <source>
        <dbReference type="HAMAP-Rule" id="MF_00052"/>
    </source>
</evidence>
<evidence type="ECO:0000313" key="19">
    <source>
        <dbReference type="EMBL" id="HHF48720.1"/>
    </source>
</evidence>
<feature type="binding site" evidence="13 14">
    <location>
        <position position="6"/>
    </location>
    <ligand>
        <name>a divalent metal cation</name>
        <dbReference type="ChEBI" id="CHEBI:60240"/>
    </ligand>
</feature>
<evidence type="ECO:0000256" key="6">
    <source>
        <dbReference type="ARBA" id="ARBA00012180"/>
    </source>
</evidence>
<keyword evidence="13" id="KW-0464">Manganese</keyword>
<accession>A0A7C3UI57</accession>
<feature type="binding site" evidence="13 14">
    <location>
        <position position="103"/>
    </location>
    <ligand>
        <name>a divalent metal cation</name>
        <dbReference type="ChEBI" id="CHEBI:60240"/>
    </ligand>
</feature>
<dbReference type="PANTHER" id="PTHR10954">
    <property type="entry name" value="RIBONUCLEASE H2 SUBUNIT A"/>
    <property type="match status" value="1"/>
</dbReference>
<comment type="caution">
    <text evidence="17">The sequence shown here is derived from an EMBL/GenBank/DDBJ whole genome shotgun (WGS) entry which is preliminary data.</text>
</comment>
<dbReference type="PROSITE" id="PS51975">
    <property type="entry name" value="RNASE_H_2"/>
    <property type="match status" value="1"/>
</dbReference>
<dbReference type="EC" id="3.1.26.4" evidence="6 13"/>
<dbReference type="InterPro" id="IPR001352">
    <property type="entry name" value="RNase_HII/HIII"/>
</dbReference>
<keyword evidence="8 13" id="KW-0963">Cytoplasm</keyword>
<dbReference type="PANTHER" id="PTHR10954:SF23">
    <property type="entry name" value="RIBONUCLEASE"/>
    <property type="match status" value="1"/>
</dbReference>
<dbReference type="GO" id="GO:0003723">
    <property type="term" value="F:RNA binding"/>
    <property type="evidence" value="ECO:0007669"/>
    <property type="project" value="UniProtKB-UniRule"/>
</dbReference>
<dbReference type="InterPro" id="IPR012337">
    <property type="entry name" value="RNaseH-like_sf"/>
</dbReference>
<organism evidence="17">
    <name type="scientific">Geoglobus ahangari</name>
    <dbReference type="NCBI Taxonomy" id="113653"/>
    <lineage>
        <taxon>Archaea</taxon>
        <taxon>Methanobacteriati</taxon>
        <taxon>Methanobacteriota</taxon>
        <taxon>Archaeoglobi</taxon>
        <taxon>Archaeoglobales</taxon>
        <taxon>Archaeoglobaceae</taxon>
        <taxon>Geoglobus</taxon>
    </lineage>
</organism>
<dbReference type="HAMAP" id="MF_00052_A">
    <property type="entry name" value="RNase_HII_A"/>
    <property type="match status" value="1"/>
</dbReference>
<evidence type="ECO:0000256" key="7">
    <source>
        <dbReference type="ARBA" id="ARBA00019179"/>
    </source>
</evidence>
<gene>
    <name evidence="13" type="primary">rnhB</name>
    <name evidence="19" type="ORF">ENL48_06230</name>
    <name evidence="18" type="ORF">ENT89_01775</name>
    <name evidence="17" type="ORF">ENX77_06825</name>
</gene>
<dbReference type="EMBL" id="DTPI01000032">
    <property type="protein sequence ID" value="HGE66808.1"/>
    <property type="molecule type" value="Genomic_DNA"/>
</dbReference>
<dbReference type="CDD" id="cd07180">
    <property type="entry name" value="RNase_HII_archaea_like"/>
    <property type="match status" value="1"/>
</dbReference>
<proteinExistence type="inferred from homology"/>
<keyword evidence="10 13" id="KW-0479">Metal-binding</keyword>
<evidence type="ECO:0000256" key="2">
    <source>
        <dbReference type="ARBA" id="ARBA00001946"/>
    </source>
</evidence>
<comment type="cofactor">
    <cofactor evidence="13 14">
        <name>Mn(2+)</name>
        <dbReference type="ChEBI" id="CHEBI:29035"/>
    </cofactor>
    <cofactor evidence="13 14">
        <name>Mg(2+)</name>
        <dbReference type="ChEBI" id="CHEBI:18420"/>
    </cofactor>
    <text evidence="13 14">Manganese or magnesium. Binds 1 divalent metal ion per monomer in the absence of substrate. May bind a second metal ion after substrate binding.</text>
</comment>
<dbReference type="Gene3D" id="3.30.420.10">
    <property type="entry name" value="Ribonuclease H-like superfamily/Ribonuclease H"/>
    <property type="match status" value="1"/>
</dbReference>
<dbReference type="AlphaFoldDB" id="A0A7C3UI57"/>
<evidence type="ECO:0000256" key="1">
    <source>
        <dbReference type="ARBA" id="ARBA00000077"/>
    </source>
</evidence>
<dbReference type="InterPro" id="IPR023160">
    <property type="entry name" value="RNase_HII_hlx-loop-hlx_cap_dom"/>
</dbReference>
<evidence type="ECO:0000256" key="11">
    <source>
        <dbReference type="ARBA" id="ARBA00022759"/>
    </source>
</evidence>
<keyword evidence="9 13" id="KW-0540">Nuclease</keyword>
<evidence type="ECO:0000256" key="10">
    <source>
        <dbReference type="ARBA" id="ARBA00022723"/>
    </source>
</evidence>
<dbReference type="InterPro" id="IPR020787">
    <property type="entry name" value="RNase_HII_arc"/>
</dbReference>
<keyword evidence="12 13" id="KW-0378">Hydrolase</keyword>
<dbReference type="GO" id="GO:0004523">
    <property type="term" value="F:RNA-DNA hybrid ribonuclease activity"/>
    <property type="evidence" value="ECO:0007669"/>
    <property type="project" value="UniProtKB-UniRule"/>
</dbReference>
<evidence type="ECO:0000256" key="9">
    <source>
        <dbReference type="ARBA" id="ARBA00022722"/>
    </source>
</evidence>
<evidence type="ECO:0000313" key="17">
    <source>
        <dbReference type="EMBL" id="HGE66808.1"/>
    </source>
</evidence>
<dbReference type="EMBL" id="DRUC01000094">
    <property type="protein sequence ID" value="HHF48720.1"/>
    <property type="molecule type" value="Genomic_DNA"/>
</dbReference>
<comment type="subcellular location">
    <subcellularLocation>
        <location evidence="4 13">Cytoplasm</location>
    </subcellularLocation>
</comment>
<dbReference type="Pfam" id="PF01351">
    <property type="entry name" value="RNase_HII"/>
    <property type="match status" value="1"/>
</dbReference>
<evidence type="ECO:0000256" key="14">
    <source>
        <dbReference type="PROSITE-ProRule" id="PRU01319"/>
    </source>
</evidence>
<dbReference type="NCBIfam" id="TIGR00729">
    <property type="entry name" value="ribonuclease HII"/>
    <property type="match status" value="1"/>
</dbReference>
<comment type="function">
    <text evidence="3 13 15">Endonuclease that specifically degrades the RNA of RNA-DNA hybrids.</text>
</comment>
<evidence type="ECO:0000313" key="18">
    <source>
        <dbReference type="EMBL" id="HGU58935.1"/>
    </source>
</evidence>
<evidence type="ECO:0000256" key="8">
    <source>
        <dbReference type="ARBA" id="ARBA00022490"/>
    </source>
</evidence>
<dbReference type="GO" id="GO:0032299">
    <property type="term" value="C:ribonuclease H2 complex"/>
    <property type="evidence" value="ECO:0007669"/>
    <property type="project" value="TreeGrafter"/>
</dbReference>
<sequence>MIAGIDEAGKGSVIGPMVVCVFACEENEITTLRELGVKDSKKIQKKKRELIAKELMKRFDYRILVISAKEINRRMETETINEILRDSCLRLIDEIDAQIFYIDSFDVNPERLSKWFKERTSKKVFAIHKGERYEVVAAASIIAKYERDRLIEELKKEFGDFGSGYPSDKKTVEWLKENSNAEIVRRKWKTLLKVNQKRLSDYAL</sequence>
<protein>
    <recommendedName>
        <fullName evidence="7 13">Ribonuclease HII</fullName>
        <shortName evidence="13">RNase HII</shortName>
        <ecNumber evidence="6 13">3.1.26.4</ecNumber>
    </recommendedName>
</protein>
<comment type="cofactor">
    <cofactor evidence="2">
        <name>Mg(2+)</name>
        <dbReference type="ChEBI" id="CHEBI:18420"/>
    </cofactor>
</comment>
<evidence type="ECO:0000259" key="16">
    <source>
        <dbReference type="PROSITE" id="PS51975"/>
    </source>
</evidence>
<dbReference type="GO" id="GO:0030145">
    <property type="term" value="F:manganese ion binding"/>
    <property type="evidence" value="ECO:0007669"/>
    <property type="project" value="UniProtKB-UniRule"/>
</dbReference>
<feature type="binding site" evidence="13 14">
    <location>
        <position position="7"/>
    </location>
    <ligand>
        <name>a divalent metal cation</name>
        <dbReference type="ChEBI" id="CHEBI:60240"/>
    </ligand>
</feature>
<dbReference type="Gene3D" id="1.10.10.460">
    <property type="entry name" value="Ribonuclease hii. Domain 2"/>
    <property type="match status" value="1"/>
</dbReference>
<dbReference type="InterPro" id="IPR036397">
    <property type="entry name" value="RNaseH_sf"/>
</dbReference>
<comment type="catalytic activity">
    <reaction evidence="1 13 14 15">
        <text>Endonucleolytic cleavage to 5'-phosphomonoester.</text>
        <dbReference type="EC" id="3.1.26.4"/>
    </reaction>
</comment>
<feature type="domain" description="RNase H type-2" evidence="16">
    <location>
        <begin position="1"/>
        <end position="200"/>
    </location>
</feature>
<evidence type="ECO:0000256" key="12">
    <source>
        <dbReference type="ARBA" id="ARBA00022801"/>
    </source>
</evidence>
<evidence type="ECO:0000256" key="3">
    <source>
        <dbReference type="ARBA" id="ARBA00004065"/>
    </source>
</evidence>
<dbReference type="InterPro" id="IPR004649">
    <property type="entry name" value="RNase_H2_suA"/>
</dbReference>
<dbReference type="GO" id="GO:0005737">
    <property type="term" value="C:cytoplasm"/>
    <property type="evidence" value="ECO:0007669"/>
    <property type="project" value="UniProtKB-SubCell"/>
</dbReference>
<name>A0A7C3UI57_9EURY</name>
<dbReference type="EMBL" id="DTAK01000012">
    <property type="protein sequence ID" value="HGU58935.1"/>
    <property type="molecule type" value="Genomic_DNA"/>
</dbReference>
<dbReference type="GO" id="GO:0006298">
    <property type="term" value="P:mismatch repair"/>
    <property type="evidence" value="ECO:0007669"/>
    <property type="project" value="TreeGrafter"/>
</dbReference>
<dbReference type="SUPFAM" id="SSF53098">
    <property type="entry name" value="Ribonuclease H-like"/>
    <property type="match status" value="1"/>
</dbReference>